<keyword evidence="3" id="KW-0804">Transcription</keyword>
<evidence type="ECO:0000256" key="1">
    <source>
        <dbReference type="ARBA" id="ARBA00023015"/>
    </source>
</evidence>
<evidence type="ECO:0000259" key="4">
    <source>
        <dbReference type="PROSITE" id="PS50995"/>
    </source>
</evidence>
<keyword evidence="1" id="KW-0805">Transcription regulation</keyword>
<dbReference type="Pfam" id="PF01047">
    <property type="entry name" value="MarR"/>
    <property type="match status" value="1"/>
</dbReference>
<sequence>MNENNIFTYLISAVSRKLMFSSDRKIKKLGLNAQQGRIIKYIYEHQDEGLIQKDLADTFGRTTASITSMLKGLEKKGYIRREIPADNERQKNIYVEEKGVNLIETFDKVFMQIENEVTDCLTDEEKESFKNILIKINNNLK</sequence>
<dbReference type="InterPro" id="IPR000835">
    <property type="entry name" value="HTH_MarR-typ"/>
</dbReference>
<dbReference type="PANTHER" id="PTHR42756">
    <property type="entry name" value="TRANSCRIPTIONAL REGULATOR, MARR"/>
    <property type="match status" value="1"/>
</dbReference>
<reference evidence="5 6" key="1">
    <citation type="submission" date="2015-01" db="EMBL/GenBank/DDBJ databases">
        <authorList>
            <person name="Aslett A.Martin."/>
            <person name="De Silva Nishadi"/>
        </authorList>
    </citation>
    <scope>NUCLEOTIDE SEQUENCE [LARGE SCALE GENOMIC DNA]</scope>
    <source>
        <strain evidence="5 6">R28058</strain>
    </source>
</reference>
<accession>A0A0C7LQF8</accession>
<dbReference type="InterPro" id="IPR036390">
    <property type="entry name" value="WH_DNA-bd_sf"/>
</dbReference>
<dbReference type="GO" id="GO:0003700">
    <property type="term" value="F:DNA-binding transcription factor activity"/>
    <property type="evidence" value="ECO:0007669"/>
    <property type="project" value="InterPro"/>
</dbReference>
<keyword evidence="2" id="KW-0238">DNA-binding</keyword>
<dbReference type="OrthoDB" id="6462103at2"/>
<dbReference type="PRINTS" id="PR00598">
    <property type="entry name" value="HTHMARR"/>
</dbReference>
<dbReference type="PROSITE" id="PS50995">
    <property type="entry name" value="HTH_MARR_2"/>
    <property type="match status" value="1"/>
</dbReference>
<dbReference type="Gene3D" id="1.10.10.10">
    <property type="entry name" value="Winged helix-like DNA-binding domain superfamily/Winged helix DNA-binding domain"/>
    <property type="match status" value="1"/>
</dbReference>
<dbReference type="InterPro" id="IPR036388">
    <property type="entry name" value="WH-like_DNA-bd_sf"/>
</dbReference>
<dbReference type="PANTHER" id="PTHR42756:SF1">
    <property type="entry name" value="TRANSCRIPTIONAL REPRESSOR OF EMRAB OPERON"/>
    <property type="match status" value="1"/>
</dbReference>
<dbReference type="AlphaFoldDB" id="A0A0C7LQF8"/>
<dbReference type="SUPFAM" id="SSF46785">
    <property type="entry name" value="Winged helix' DNA-binding domain"/>
    <property type="match status" value="1"/>
</dbReference>
<organism evidence="5 6">
    <name type="scientific">Paraclostridium sordellii</name>
    <name type="common">Clostridium sordellii</name>
    <dbReference type="NCBI Taxonomy" id="1505"/>
    <lineage>
        <taxon>Bacteria</taxon>
        <taxon>Bacillati</taxon>
        <taxon>Bacillota</taxon>
        <taxon>Clostridia</taxon>
        <taxon>Peptostreptococcales</taxon>
        <taxon>Peptostreptococcaceae</taxon>
        <taxon>Paraclostridium</taxon>
    </lineage>
</organism>
<evidence type="ECO:0000256" key="2">
    <source>
        <dbReference type="ARBA" id="ARBA00023125"/>
    </source>
</evidence>
<proteinExistence type="predicted"/>
<evidence type="ECO:0000313" key="6">
    <source>
        <dbReference type="Proteomes" id="UP000049127"/>
    </source>
</evidence>
<dbReference type="RefSeq" id="WP_055334373.1">
    <property type="nucleotide sequence ID" value="NZ_CDNF01000003.1"/>
</dbReference>
<dbReference type="Proteomes" id="UP000049127">
    <property type="component" value="Unassembled WGS sequence"/>
</dbReference>
<dbReference type="GO" id="GO:0003677">
    <property type="term" value="F:DNA binding"/>
    <property type="evidence" value="ECO:0007669"/>
    <property type="project" value="UniProtKB-KW"/>
</dbReference>
<name>A0A0C7LQF8_PARSO</name>
<feature type="domain" description="HTH marR-type" evidence="4">
    <location>
        <begin position="4"/>
        <end position="138"/>
    </location>
</feature>
<dbReference type="SMART" id="SM00347">
    <property type="entry name" value="HTH_MARR"/>
    <property type="match status" value="1"/>
</dbReference>
<evidence type="ECO:0000313" key="5">
    <source>
        <dbReference type="EMBL" id="CEQ02858.1"/>
    </source>
</evidence>
<evidence type="ECO:0000256" key="3">
    <source>
        <dbReference type="ARBA" id="ARBA00023163"/>
    </source>
</evidence>
<protein>
    <submittedName>
        <fullName evidence="5">MarR family transcriptional regulator</fullName>
    </submittedName>
</protein>
<gene>
    <name evidence="5" type="ORF">R28058_05911</name>
</gene>
<dbReference type="EMBL" id="CEKZ01000003">
    <property type="protein sequence ID" value="CEQ02858.1"/>
    <property type="molecule type" value="Genomic_DNA"/>
</dbReference>